<accession>A0A8X8AY68</accession>
<evidence type="ECO:0000256" key="1">
    <source>
        <dbReference type="SAM" id="SignalP"/>
    </source>
</evidence>
<dbReference type="Gene3D" id="2.60.210.10">
    <property type="entry name" value="Apoptosis, Tumor Necrosis Factor Receptor Associated Protein 2, Chain A"/>
    <property type="match status" value="3"/>
</dbReference>
<dbReference type="FunFam" id="2.60.210.10:FF:000013">
    <property type="entry name" value="TRAF-like family protein"/>
    <property type="match status" value="1"/>
</dbReference>
<evidence type="ECO:0000313" key="3">
    <source>
        <dbReference type="EMBL" id="KAG2315985.1"/>
    </source>
</evidence>
<dbReference type="PROSITE" id="PS50144">
    <property type="entry name" value="MATH"/>
    <property type="match status" value="3"/>
</dbReference>
<keyword evidence="4" id="KW-1185">Reference proteome</keyword>
<name>A0A8X8AY68_BRACI</name>
<dbReference type="PANTHER" id="PTHR46162">
    <property type="entry name" value="TRAF-LIKE FAMILY PROTEIN"/>
    <property type="match status" value="1"/>
</dbReference>
<keyword evidence="1" id="KW-0732">Signal</keyword>
<evidence type="ECO:0000259" key="2">
    <source>
        <dbReference type="PROSITE" id="PS50144"/>
    </source>
</evidence>
<dbReference type="Pfam" id="PF22486">
    <property type="entry name" value="MATH_2"/>
    <property type="match status" value="3"/>
</dbReference>
<protein>
    <recommendedName>
        <fullName evidence="2">MATH domain-containing protein</fullName>
    </recommendedName>
</protein>
<feature type="domain" description="MATH" evidence="2">
    <location>
        <begin position="86"/>
        <end position="221"/>
    </location>
</feature>
<dbReference type="CDD" id="cd00121">
    <property type="entry name" value="MATH"/>
    <property type="match status" value="3"/>
</dbReference>
<dbReference type="SUPFAM" id="SSF49599">
    <property type="entry name" value="TRAF domain-like"/>
    <property type="match status" value="3"/>
</dbReference>
<proteinExistence type="predicted"/>
<dbReference type="InterPro" id="IPR008974">
    <property type="entry name" value="TRAF-like"/>
</dbReference>
<gene>
    <name evidence="3" type="ORF">Bca52824_019107</name>
</gene>
<dbReference type="OrthoDB" id="192247at2759"/>
<dbReference type="AlphaFoldDB" id="A0A8X8AY68"/>
<organism evidence="3 4">
    <name type="scientific">Brassica carinata</name>
    <name type="common">Ethiopian mustard</name>
    <name type="synonym">Abyssinian cabbage</name>
    <dbReference type="NCBI Taxonomy" id="52824"/>
    <lineage>
        <taxon>Eukaryota</taxon>
        <taxon>Viridiplantae</taxon>
        <taxon>Streptophyta</taxon>
        <taxon>Embryophyta</taxon>
        <taxon>Tracheophyta</taxon>
        <taxon>Spermatophyta</taxon>
        <taxon>Magnoliopsida</taxon>
        <taxon>eudicotyledons</taxon>
        <taxon>Gunneridae</taxon>
        <taxon>Pentapetalae</taxon>
        <taxon>rosids</taxon>
        <taxon>malvids</taxon>
        <taxon>Brassicales</taxon>
        <taxon>Brassicaceae</taxon>
        <taxon>Brassiceae</taxon>
        <taxon>Brassica</taxon>
    </lineage>
</organism>
<dbReference type="PANTHER" id="PTHR46162:SF31">
    <property type="entry name" value="MATH DOMAIN-CONTAINING PROTEIN"/>
    <property type="match status" value="1"/>
</dbReference>
<evidence type="ECO:0000313" key="4">
    <source>
        <dbReference type="Proteomes" id="UP000886595"/>
    </source>
</evidence>
<feature type="domain" description="MATH" evidence="2">
    <location>
        <begin position="371"/>
        <end position="498"/>
    </location>
</feature>
<reference evidence="3 4" key="1">
    <citation type="submission" date="2020-02" db="EMBL/GenBank/DDBJ databases">
        <authorList>
            <person name="Ma Q."/>
            <person name="Huang Y."/>
            <person name="Song X."/>
            <person name="Pei D."/>
        </authorList>
    </citation>
    <scope>NUCLEOTIDE SEQUENCE [LARGE SCALE GENOMIC DNA]</scope>
    <source>
        <strain evidence="3">Sxm20200214</strain>
        <tissue evidence="3">Leaf</tissue>
    </source>
</reference>
<dbReference type="Proteomes" id="UP000886595">
    <property type="component" value="Unassembled WGS sequence"/>
</dbReference>
<dbReference type="InterPro" id="IPR002083">
    <property type="entry name" value="MATH/TRAF_dom"/>
</dbReference>
<sequence>MKSHYTNTIYVVYLLFCLLITSASAQSFIRQSTDDLSTPLQQEIGAKAGPILGEAHYLNKDDQEISSLDYKVSPSNAVTGMRDRPPMSYSLKMESFNTLLQSNETERYESRPFTVGGYNWSLIVYPNGNRRDDGSGFISLYVTIDNSTLVFSHQEVFADLRFYIFQRNERKYFTMQDTHAWRYNIFKTMWGFPRVLPLATFRDPRNGYLFNGDHCEFGVDVTIHTPFQRSELFTVARNFPNPRFTWTIRSFSTLLGEAYFSDVFPIGGRRWNIQVNPSGAGTGEGTSLSIYLLLNANERVRPYEKIYVRAQLRVLNQRASPQWRTIERPLDHWFTGPGLGWGYNEFIPLADLRDPQRGYLVNDVLIVQFYNPTFTWTIRGFSTLLKDMYLSDVFTIGGRSWNLQVYPNGRGEGEGKFLSMFLYLNEKDKLRPYEKVYVRAKLRVLNQSKLNNVQNQLDSWFNRAVPSWGFRKFISFDDLRDSSKGFLVNDVLMVQVEMEAVSSTKYFPS</sequence>
<feature type="chain" id="PRO_5036502705" description="MATH domain-containing protein" evidence="1">
    <location>
        <begin position="26"/>
        <end position="509"/>
    </location>
</feature>
<dbReference type="EMBL" id="JAAMPC010000004">
    <property type="protein sequence ID" value="KAG2315985.1"/>
    <property type="molecule type" value="Genomic_DNA"/>
</dbReference>
<feature type="domain" description="MATH" evidence="2">
    <location>
        <begin position="241"/>
        <end position="368"/>
    </location>
</feature>
<comment type="caution">
    <text evidence="3">The sequence shown here is derived from an EMBL/GenBank/DDBJ whole genome shotgun (WGS) entry which is preliminary data.</text>
</comment>
<dbReference type="SMART" id="SM00061">
    <property type="entry name" value="MATH"/>
    <property type="match status" value="3"/>
</dbReference>
<feature type="signal peptide" evidence="1">
    <location>
        <begin position="1"/>
        <end position="25"/>
    </location>
</feature>